<dbReference type="Gene3D" id="1.10.1040.50">
    <property type="match status" value="1"/>
</dbReference>
<name>A0A9W6CQT1_XANFL</name>
<dbReference type="PANTHER" id="PTHR23309">
    <property type="entry name" value="3-HYDROXYACYL-COA DEHYROGENASE"/>
    <property type="match status" value="1"/>
</dbReference>
<organism evidence="5 6">
    <name type="scientific">Xanthobacter flavus</name>
    <dbReference type="NCBI Taxonomy" id="281"/>
    <lineage>
        <taxon>Bacteria</taxon>
        <taxon>Pseudomonadati</taxon>
        <taxon>Pseudomonadota</taxon>
        <taxon>Alphaproteobacteria</taxon>
        <taxon>Hyphomicrobiales</taxon>
        <taxon>Xanthobacteraceae</taxon>
        <taxon>Xanthobacter</taxon>
    </lineage>
</organism>
<keyword evidence="1" id="KW-0413">Isomerase</keyword>
<keyword evidence="3" id="KW-0511">Multifunctional enzyme</keyword>
<feature type="region of interest" description="Disordered" evidence="4">
    <location>
        <begin position="189"/>
        <end position="213"/>
    </location>
</feature>
<proteinExistence type="predicted"/>
<dbReference type="GO" id="GO:0006635">
    <property type="term" value="P:fatty acid beta-oxidation"/>
    <property type="evidence" value="ECO:0007669"/>
    <property type="project" value="TreeGrafter"/>
</dbReference>
<evidence type="ECO:0000313" key="5">
    <source>
        <dbReference type="EMBL" id="GLI23679.1"/>
    </source>
</evidence>
<evidence type="ECO:0000256" key="4">
    <source>
        <dbReference type="SAM" id="MobiDB-lite"/>
    </source>
</evidence>
<evidence type="ECO:0000256" key="1">
    <source>
        <dbReference type="ARBA" id="ARBA00023235"/>
    </source>
</evidence>
<accession>A0A9W6CQT1</accession>
<dbReference type="SUPFAM" id="SSF48179">
    <property type="entry name" value="6-phosphogluconate dehydrogenase C-terminal domain-like"/>
    <property type="match status" value="1"/>
</dbReference>
<sequence length="213" mass="22374">MVTTPLPDLQSLSGRCVGLQIALVNGQVALLEIGRGAETDEVAVATLLAVARRLRVPVVVERPARGYVLARLKKAGEEAAARLSPTGIAEDTIRTALAECGIAPCGPGAIADAAAGEVAVPAEVARSILYSLVDEAALLVEDQTALRASDIDLLAVKALGWPAWRGGPLFWGRHIGYRHIADHLAATAGERDTMRRPSPALRNLAAQEKEVTP</sequence>
<dbReference type="GO" id="GO:0016829">
    <property type="term" value="F:lyase activity"/>
    <property type="evidence" value="ECO:0007669"/>
    <property type="project" value="UniProtKB-KW"/>
</dbReference>
<dbReference type="GO" id="GO:0003857">
    <property type="term" value="F:(3S)-3-hydroxyacyl-CoA dehydrogenase (NAD+) activity"/>
    <property type="evidence" value="ECO:0007669"/>
    <property type="project" value="TreeGrafter"/>
</dbReference>
<gene>
    <name evidence="5" type="ORF">XFLAVUS301_33530</name>
</gene>
<evidence type="ECO:0000313" key="6">
    <source>
        <dbReference type="Proteomes" id="UP001144397"/>
    </source>
</evidence>
<evidence type="ECO:0008006" key="7">
    <source>
        <dbReference type="Google" id="ProtNLM"/>
    </source>
</evidence>
<reference evidence="5" key="1">
    <citation type="submission" date="2022-12" db="EMBL/GenBank/DDBJ databases">
        <title>Reference genome sequencing for broad-spectrum identification of bacterial and archaeal isolates by mass spectrometry.</title>
        <authorList>
            <person name="Sekiguchi Y."/>
            <person name="Tourlousse D.M."/>
        </authorList>
    </citation>
    <scope>NUCLEOTIDE SEQUENCE</scope>
    <source>
        <strain evidence="5">301</strain>
    </source>
</reference>
<dbReference type="InterPro" id="IPR008927">
    <property type="entry name" value="6-PGluconate_DH-like_C_sf"/>
</dbReference>
<comment type="caution">
    <text evidence="5">The sequence shown here is derived from an EMBL/GenBank/DDBJ whole genome shotgun (WGS) entry which is preliminary data.</text>
</comment>
<dbReference type="GO" id="GO:0016853">
    <property type="term" value="F:isomerase activity"/>
    <property type="evidence" value="ECO:0007669"/>
    <property type="project" value="UniProtKB-KW"/>
</dbReference>
<evidence type="ECO:0000256" key="2">
    <source>
        <dbReference type="ARBA" id="ARBA00023239"/>
    </source>
</evidence>
<evidence type="ECO:0000256" key="3">
    <source>
        <dbReference type="ARBA" id="ARBA00023268"/>
    </source>
</evidence>
<dbReference type="AlphaFoldDB" id="A0A9W6CQT1"/>
<dbReference type="PANTHER" id="PTHR23309:SF49">
    <property type="entry name" value="PEROXISOMAL BIFUNCTIONAL ENZYME"/>
    <property type="match status" value="1"/>
</dbReference>
<dbReference type="Proteomes" id="UP001144397">
    <property type="component" value="Unassembled WGS sequence"/>
</dbReference>
<keyword evidence="2" id="KW-0456">Lyase</keyword>
<protein>
    <recommendedName>
        <fullName evidence="7">3-hydroxyacyl-CoA dehydrogenase C-terminal domain-containing protein</fullName>
    </recommendedName>
</protein>
<dbReference type="EMBL" id="BSDO01000005">
    <property type="protein sequence ID" value="GLI23679.1"/>
    <property type="molecule type" value="Genomic_DNA"/>
</dbReference>